<keyword evidence="2 5" id="KW-0057">Aromatic amino acid biosynthesis</keyword>
<dbReference type="PANTHER" id="PTHR43699:SF1">
    <property type="entry name" value="3-DEHYDROQUINATE DEHYDRATASE"/>
    <property type="match status" value="1"/>
</dbReference>
<comment type="caution">
    <text evidence="5">Lacks conserved residue(s) required for the propagation of feature annotation.</text>
</comment>
<dbReference type="AlphaFoldDB" id="A0A9D1N6P6"/>
<evidence type="ECO:0000256" key="4">
    <source>
        <dbReference type="ARBA" id="ARBA00023270"/>
    </source>
</evidence>
<dbReference type="Pfam" id="PF01487">
    <property type="entry name" value="DHquinase_I"/>
    <property type="match status" value="1"/>
</dbReference>
<sequence length="270" mass="29411">MSTLKIRDLTLEPGKPKIAVPIVSADPKDIIAECESVKNMPCDMIEWRADGYLGAMEDPEGAMGEKDFYLDLIKILDDINYIAAGTPLIFTIRSKDQGGGVELTDEHLASIRGLVAQSGLVDLVDVEFSGKDAAGEKEIVTRQIDEIHKHSCRVVLSHHDFDGMPRAEEIVETVRSMAALDGDMFKFAAMAATKEDSEKLLKATAFLSRNGIGPLIMIAMGEMGKPARVAAGRYGSCVTFASGKEASAPGQVDVYTMKKWLDDYYDGKEN</sequence>
<feature type="binding site" evidence="5">
    <location>
        <position position="247"/>
    </location>
    <ligand>
        <name>3-dehydroquinate</name>
        <dbReference type="ChEBI" id="CHEBI:32364"/>
    </ligand>
</feature>
<dbReference type="CDD" id="cd00502">
    <property type="entry name" value="DHQase_I"/>
    <property type="match status" value="1"/>
</dbReference>
<dbReference type="InterPro" id="IPR013785">
    <property type="entry name" value="Aldolase_TIM"/>
</dbReference>
<dbReference type="GO" id="GO:0046279">
    <property type="term" value="P:3,4-dihydroxybenzoate biosynthetic process"/>
    <property type="evidence" value="ECO:0007669"/>
    <property type="project" value="TreeGrafter"/>
</dbReference>
<name>A0A9D1N6P6_9FIRM</name>
<feature type="binding site" evidence="5">
    <location>
        <position position="93"/>
    </location>
    <ligand>
        <name>3-dehydroquinate</name>
        <dbReference type="ChEBI" id="CHEBI:32364"/>
    </ligand>
</feature>
<comment type="pathway">
    <text evidence="5">Metabolic intermediate biosynthesis; chorismate biosynthesis; chorismate from D-erythrose 4-phosphate and phosphoenolpyruvate: step 3/7.</text>
</comment>
<keyword evidence="4 5" id="KW-0704">Schiff base</keyword>
<accession>A0A9D1N6P6</accession>
<feature type="binding site" evidence="5">
    <location>
        <position position="228"/>
    </location>
    <ligand>
        <name>3-dehydroquinate</name>
        <dbReference type="ChEBI" id="CHEBI:32364"/>
    </ligand>
</feature>
<comment type="subunit">
    <text evidence="5">Homodimer.</text>
</comment>
<comment type="caution">
    <text evidence="6">The sequence shown here is derived from an EMBL/GenBank/DDBJ whole genome shotgun (WGS) entry which is preliminary data.</text>
</comment>
<dbReference type="GO" id="GO:0003855">
    <property type="term" value="F:3-dehydroquinate dehydratase activity"/>
    <property type="evidence" value="ECO:0007669"/>
    <property type="project" value="UniProtKB-UniRule"/>
</dbReference>
<proteinExistence type="inferred from homology"/>
<organism evidence="6 7">
    <name type="scientific">Candidatus Allocopromorpha excrementipullorum</name>
    <dbReference type="NCBI Taxonomy" id="2840743"/>
    <lineage>
        <taxon>Bacteria</taxon>
        <taxon>Bacillati</taxon>
        <taxon>Bacillota</taxon>
        <taxon>Clostridia</taxon>
        <taxon>Eubacteriales</taxon>
        <taxon>Eubacteriaceae</taxon>
        <taxon>Eubacteriaceae incertae sedis</taxon>
        <taxon>Candidatus Allocopromorpha</taxon>
    </lineage>
</organism>
<gene>
    <name evidence="5 6" type="primary">aroD</name>
    <name evidence="6" type="ORF">IAD25_05400</name>
</gene>
<dbReference type="GO" id="GO:0008652">
    <property type="term" value="P:amino acid biosynthetic process"/>
    <property type="evidence" value="ECO:0007669"/>
    <property type="project" value="UniProtKB-KW"/>
</dbReference>
<evidence type="ECO:0000256" key="5">
    <source>
        <dbReference type="HAMAP-Rule" id="MF_00214"/>
    </source>
</evidence>
<evidence type="ECO:0000256" key="1">
    <source>
        <dbReference type="ARBA" id="ARBA00001864"/>
    </source>
</evidence>
<comment type="function">
    <text evidence="5">Involved in the third step of the chorismate pathway, which leads to the biosynthesis of aromatic amino acids. Catalyzes the cis-dehydration of 3-dehydroquinate (DHQ) and introduces the first double bond of the aromatic ring to yield 3-dehydroshikimate.</text>
</comment>
<dbReference type="GO" id="GO:0009073">
    <property type="term" value="P:aromatic amino acid family biosynthetic process"/>
    <property type="evidence" value="ECO:0007669"/>
    <property type="project" value="UniProtKB-KW"/>
</dbReference>
<evidence type="ECO:0000256" key="2">
    <source>
        <dbReference type="ARBA" id="ARBA00023141"/>
    </source>
</evidence>
<feature type="active site" description="Proton donor/acceptor" evidence="5">
    <location>
        <position position="159"/>
    </location>
</feature>
<dbReference type="EMBL" id="DVOB01000121">
    <property type="protein sequence ID" value="HIU96133.1"/>
    <property type="molecule type" value="Genomic_DNA"/>
</dbReference>
<reference evidence="6" key="2">
    <citation type="journal article" date="2021" name="PeerJ">
        <title>Extensive microbial diversity within the chicken gut microbiome revealed by metagenomics and culture.</title>
        <authorList>
            <person name="Gilroy R."/>
            <person name="Ravi A."/>
            <person name="Getino M."/>
            <person name="Pursley I."/>
            <person name="Horton D.L."/>
            <person name="Alikhan N.F."/>
            <person name="Baker D."/>
            <person name="Gharbi K."/>
            <person name="Hall N."/>
            <person name="Watson M."/>
            <person name="Adriaenssens E.M."/>
            <person name="Foster-Nyarko E."/>
            <person name="Jarju S."/>
            <person name="Secka A."/>
            <person name="Antonio M."/>
            <person name="Oren A."/>
            <person name="Chaudhuri R.R."/>
            <person name="La Ragione R."/>
            <person name="Hildebrand F."/>
            <person name="Pallen M.J."/>
        </authorList>
    </citation>
    <scope>NUCLEOTIDE SEQUENCE</scope>
    <source>
        <strain evidence="6">ChiSjej4B22-8349</strain>
    </source>
</reference>
<evidence type="ECO:0000256" key="3">
    <source>
        <dbReference type="ARBA" id="ARBA00023239"/>
    </source>
</evidence>
<feature type="binding site" evidence="5">
    <location>
        <position position="251"/>
    </location>
    <ligand>
        <name>3-dehydroquinate</name>
        <dbReference type="ChEBI" id="CHEBI:32364"/>
    </ligand>
</feature>
<evidence type="ECO:0000313" key="6">
    <source>
        <dbReference type="EMBL" id="HIU96133.1"/>
    </source>
</evidence>
<dbReference type="PANTHER" id="PTHR43699">
    <property type="entry name" value="3-DEHYDROQUINATE DEHYDRATASE"/>
    <property type="match status" value="1"/>
</dbReference>
<dbReference type="Proteomes" id="UP000824130">
    <property type="component" value="Unassembled WGS sequence"/>
</dbReference>
<dbReference type="HAMAP" id="MF_00214">
    <property type="entry name" value="AroD"/>
    <property type="match status" value="1"/>
</dbReference>
<reference evidence="6" key="1">
    <citation type="submission" date="2020-10" db="EMBL/GenBank/DDBJ databases">
        <authorList>
            <person name="Gilroy R."/>
        </authorList>
    </citation>
    <scope>NUCLEOTIDE SEQUENCE</scope>
    <source>
        <strain evidence="6">ChiSjej4B22-8349</strain>
    </source>
</reference>
<keyword evidence="3 5" id="KW-0456">Lyase</keyword>
<dbReference type="SUPFAM" id="SSF51569">
    <property type="entry name" value="Aldolase"/>
    <property type="match status" value="1"/>
</dbReference>
<evidence type="ECO:0000313" key="7">
    <source>
        <dbReference type="Proteomes" id="UP000824130"/>
    </source>
</evidence>
<protein>
    <recommendedName>
        <fullName evidence="5">3-dehydroquinate dehydratase</fullName>
        <shortName evidence="5">3-dehydroquinase</shortName>
        <ecNumber evidence="5">4.2.1.10</ecNumber>
    </recommendedName>
    <alternativeName>
        <fullName evidence="5">Type I DHQase</fullName>
    </alternativeName>
    <alternativeName>
        <fullName evidence="5">Type I dehydroquinase</fullName>
        <shortName evidence="5">DHQ1</shortName>
    </alternativeName>
</protein>
<feature type="binding site" evidence="5">
    <location>
        <begin position="46"/>
        <end position="48"/>
    </location>
    <ligand>
        <name>3-dehydroquinate</name>
        <dbReference type="ChEBI" id="CHEBI:32364"/>
    </ligand>
</feature>
<feature type="active site" description="Schiff-base intermediate with substrate" evidence="5">
    <location>
        <position position="186"/>
    </location>
</feature>
<comment type="similarity">
    <text evidence="5">Belongs to the type-I 3-dehydroquinase family.</text>
</comment>
<dbReference type="InterPro" id="IPR001381">
    <property type="entry name" value="DHquinase_I"/>
</dbReference>
<dbReference type="NCBIfam" id="TIGR01093">
    <property type="entry name" value="aroD"/>
    <property type="match status" value="1"/>
</dbReference>
<dbReference type="FunFam" id="3.20.20.70:FF:000047">
    <property type="entry name" value="3-dehydroquinate dehydratase"/>
    <property type="match status" value="1"/>
</dbReference>
<dbReference type="Gene3D" id="3.20.20.70">
    <property type="entry name" value="Aldolase class I"/>
    <property type="match status" value="1"/>
</dbReference>
<keyword evidence="5" id="KW-0028">Amino-acid biosynthesis</keyword>
<comment type="catalytic activity">
    <reaction evidence="1 5">
        <text>3-dehydroquinate = 3-dehydroshikimate + H2O</text>
        <dbReference type="Rhea" id="RHEA:21096"/>
        <dbReference type="ChEBI" id="CHEBI:15377"/>
        <dbReference type="ChEBI" id="CHEBI:16630"/>
        <dbReference type="ChEBI" id="CHEBI:32364"/>
        <dbReference type="EC" id="4.2.1.10"/>
    </reaction>
</comment>
<dbReference type="GO" id="GO:0009423">
    <property type="term" value="P:chorismate biosynthetic process"/>
    <property type="evidence" value="ECO:0007669"/>
    <property type="project" value="UniProtKB-UniRule"/>
</dbReference>
<dbReference type="EC" id="4.2.1.10" evidence="5"/>
<dbReference type="InterPro" id="IPR050146">
    <property type="entry name" value="Type-I_3-dehydroquinase"/>
</dbReference>